<reference evidence="2 3" key="1">
    <citation type="submission" date="2019-05" db="EMBL/GenBank/DDBJ databases">
        <title>Another draft genome of Portunus trituberculatus and its Hox gene families provides insights of decapod evolution.</title>
        <authorList>
            <person name="Jeong J.-H."/>
            <person name="Song I."/>
            <person name="Kim S."/>
            <person name="Choi T."/>
            <person name="Kim D."/>
            <person name="Ryu S."/>
            <person name="Kim W."/>
        </authorList>
    </citation>
    <scope>NUCLEOTIDE SEQUENCE [LARGE SCALE GENOMIC DNA]</scope>
    <source>
        <tissue evidence="2">Muscle</tissue>
    </source>
</reference>
<dbReference type="Proteomes" id="UP000324222">
    <property type="component" value="Unassembled WGS sequence"/>
</dbReference>
<comment type="caution">
    <text evidence="2">The sequence shown here is derived from an EMBL/GenBank/DDBJ whole genome shotgun (WGS) entry which is preliminary data.</text>
</comment>
<name>A0A5B7IWG2_PORTR</name>
<accession>A0A5B7IWG2</accession>
<dbReference type="AlphaFoldDB" id="A0A5B7IWG2"/>
<dbReference type="EMBL" id="VSRR010070314">
    <property type="protein sequence ID" value="MPC86036.1"/>
    <property type="molecule type" value="Genomic_DNA"/>
</dbReference>
<evidence type="ECO:0000256" key="1">
    <source>
        <dbReference type="SAM" id="MobiDB-lite"/>
    </source>
</evidence>
<feature type="region of interest" description="Disordered" evidence="1">
    <location>
        <begin position="1"/>
        <end position="27"/>
    </location>
</feature>
<protein>
    <submittedName>
        <fullName evidence="2">Uncharacterized protein</fullName>
    </submittedName>
</protein>
<evidence type="ECO:0000313" key="3">
    <source>
        <dbReference type="Proteomes" id="UP000324222"/>
    </source>
</evidence>
<sequence length="59" mass="6418">MNVTGKGHATTRPPVSERPRQTNSWDHHCQAGTQASGSGIHYSEWCIAMDGMHAPGRSE</sequence>
<proteinExistence type="predicted"/>
<gene>
    <name evidence="2" type="ORF">E2C01_080848</name>
</gene>
<keyword evidence="3" id="KW-1185">Reference proteome</keyword>
<evidence type="ECO:0000313" key="2">
    <source>
        <dbReference type="EMBL" id="MPC86036.1"/>
    </source>
</evidence>
<organism evidence="2 3">
    <name type="scientific">Portunus trituberculatus</name>
    <name type="common">Swimming crab</name>
    <name type="synonym">Neptunus trituberculatus</name>
    <dbReference type="NCBI Taxonomy" id="210409"/>
    <lineage>
        <taxon>Eukaryota</taxon>
        <taxon>Metazoa</taxon>
        <taxon>Ecdysozoa</taxon>
        <taxon>Arthropoda</taxon>
        <taxon>Crustacea</taxon>
        <taxon>Multicrustacea</taxon>
        <taxon>Malacostraca</taxon>
        <taxon>Eumalacostraca</taxon>
        <taxon>Eucarida</taxon>
        <taxon>Decapoda</taxon>
        <taxon>Pleocyemata</taxon>
        <taxon>Brachyura</taxon>
        <taxon>Eubrachyura</taxon>
        <taxon>Portunoidea</taxon>
        <taxon>Portunidae</taxon>
        <taxon>Portuninae</taxon>
        <taxon>Portunus</taxon>
    </lineage>
</organism>
<feature type="compositionally biased region" description="Basic and acidic residues" evidence="1">
    <location>
        <begin position="15"/>
        <end position="27"/>
    </location>
</feature>